<evidence type="ECO:0000256" key="1">
    <source>
        <dbReference type="ARBA" id="ARBA00004496"/>
    </source>
</evidence>
<dbReference type="AlphaFoldDB" id="A0A3B0YVU5"/>
<dbReference type="PANTHER" id="PTHR37010">
    <property type="entry name" value="SULFURTRANSFERASE TUSE"/>
    <property type="match status" value="1"/>
</dbReference>
<name>A0A3B0YVU5_9ZZZZ</name>
<dbReference type="InterPro" id="IPR042072">
    <property type="entry name" value="DsrC-like_C"/>
</dbReference>
<dbReference type="PANTHER" id="PTHR37010:SF1">
    <property type="entry name" value="SULFURTRANSFERASE TUSE"/>
    <property type="match status" value="1"/>
</dbReference>
<dbReference type="Gene3D" id="1.10.10.370">
    <property type="entry name" value="DsrC-like protein, C-terminal domain"/>
    <property type="match status" value="1"/>
</dbReference>
<dbReference type="InterPro" id="IPR007453">
    <property type="entry name" value="DsrC/TusE"/>
</dbReference>
<proteinExistence type="inferred from homology"/>
<reference evidence="4" key="1">
    <citation type="submission" date="2018-06" db="EMBL/GenBank/DDBJ databases">
        <authorList>
            <person name="Zhirakovskaya E."/>
        </authorList>
    </citation>
    <scope>NUCLEOTIDE SEQUENCE</scope>
</reference>
<dbReference type="NCBIfam" id="TIGR03342">
    <property type="entry name" value="dsrC_tusE_dsvC"/>
    <property type="match status" value="1"/>
</dbReference>
<organism evidence="4">
    <name type="scientific">hydrothermal vent metagenome</name>
    <dbReference type="NCBI Taxonomy" id="652676"/>
    <lineage>
        <taxon>unclassified sequences</taxon>
        <taxon>metagenomes</taxon>
        <taxon>ecological metagenomes</taxon>
    </lineage>
</organism>
<comment type="similarity">
    <text evidence="2">Belongs to the DsrC/TusE family.</text>
</comment>
<dbReference type="PIRSF" id="PIRSF006223">
    <property type="entry name" value="DsrC_TusE"/>
    <property type="match status" value="1"/>
</dbReference>
<gene>
    <name evidence="4" type="ORF">MNBD_GAMMA14-243</name>
</gene>
<keyword evidence="3" id="KW-0963">Cytoplasm</keyword>
<evidence type="ECO:0000313" key="4">
    <source>
        <dbReference type="EMBL" id="VAW80023.1"/>
    </source>
</evidence>
<evidence type="ECO:0000256" key="2">
    <source>
        <dbReference type="ARBA" id="ARBA00005718"/>
    </source>
</evidence>
<dbReference type="GO" id="GO:0002143">
    <property type="term" value="P:tRNA wobble position uridine thiolation"/>
    <property type="evidence" value="ECO:0007669"/>
    <property type="project" value="TreeGrafter"/>
</dbReference>
<dbReference type="InterPro" id="IPR043163">
    <property type="entry name" value="DsrC-like_N"/>
</dbReference>
<protein>
    <submittedName>
        <fullName evidence="4">DsrC family protein</fullName>
    </submittedName>
</protein>
<accession>A0A3B0YVU5</accession>
<evidence type="ECO:0000256" key="3">
    <source>
        <dbReference type="ARBA" id="ARBA00022490"/>
    </source>
</evidence>
<dbReference type="EMBL" id="UOFM01000339">
    <property type="protein sequence ID" value="VAW80023.1"/>
    <property type="molecule type" value="Genomic_DNA"/>
</dbReference>
<sequence>MSAEIQVARDIEGYLVDPEDWDEQVATELAADEGLTLTEEYWSILNFMRAYWMENKVAPDVRHVVSFLVDNGGFDKKTAKQHLFRLFPYGYVKQACKIAGMQRPRAWSTG</sequence>
<comment type="subcellular location">
    <subcellularLocation>
        <location evidence="1">Cytoplasm</location>
    </subcellularLocation>
</comment>
<dbReference type="GO" id="GO:0097163">
    <property type="term" value="F:sulfur carrier activity"/>
    <property type="evidence" value="ECO:0007669"/>
    <property type="project" value="TreeGrafter"/>
</dbReference>
<dbReference type="Pfam" id="PF04358">
    <property type="entry name" value="DsrC"/>
    <property type="match status" value="1"/>
</dbReference>
<dbReference type="SUPFAM" id="SSF69721">
    <property type="entry name" value="DsrC, the gamma subunit of dissimilatory sulfite reductase"/>
    <property type="match status" value="1"/>
</dbReference>
<dbReference type="Gene3D" id="3.30.1420.10">
    <property type="match status" value="1"/>
</dbReference>
<dbReference type="InterPro" id="IPR025526">
    <property type="entry name" value="DsrC-like_dom_sf"/>
</dbReference>
<dbReference type="GO" id="GO:0005737">
    <property type="term" value="C:cytoplasm"/>
    <property type="evidence" value="ECO:0007669"/>
    <property type="project" value="UniProtKB-SubCell"/>
</dbReference>